<reference evidence="2 3" key="1">
    <citation type="submission" date="2024-01" db="EMBL/GenBank/DDBJ databases">
        <title>The genomes of 5 underutilized Papilionoideae crops provide insights into root nodulation and disease resistanc.</title>
        <authorList>
            <person name="Jiang F."/>
        </authorList>
    </citation>
    <scope>NUCLEOTIDE SEQUENCE [LARGE SCALE GENOMIC DNA]</scope>
    <source>
        <strain evidence="2">DUOXIRENSHENG_FW03</strain>
        <tissue evidence="2">Leaves</tissue>
    </source>
</reference>
<protein>
    <recommendedName>
        <fullName evidence="1">TOD1/MUCI70 glycosyltransferase-like domain-containing protein</fullName>
    </recommendedName>
</protein>
<keyword evidence="3" id="KW-1185">Reference proteome</keyword>
<evidence type="ECO:0000313" key="3">
    <source>
        <dbReference type="Proteomes" id="UP001386955"/>
    </source>
</evidence>
<evidence type="ECO:0000259" key="1">
    <source>
        <dbReference type="Pfam" id="PF04765"/>
    </source>
</evidence>
<dbReference type="InterPro" id="IPR048354">
    <property type="entry name" value="TOD1_MUCI70_glycTrfase_dom"/>
</dbReference>
<evidence type="ECO:0000313" key="2">
    <source>
        <dbReference type="EMBL" id="KAK7399789.1"/>
    </source>
</evidence>
<name>A0AAN9XN79_PSOTE</name>
<dbReference type="EMBL" id="JAYMYS010000003">
    <property type="protein sequence ID" value="KAK7399789.1"/>
    <property type="molecule type" value="Genomic_DNA"/>
</dbReference>
<dbReference type="Proteomes" id="UP001386955">
    <property type="component" value="Unassembled WGS sequence"/>
</dbReference>
<dbReference type="Pfam" id="PF04765">
    <property type="entry name" value="TOD1_MUCI70"/>
    <property type="match status" value="1"/>
</dbReference>
<proteinExistence type="predicted"/>
<dbReference type="AlphaFoldDB" id="A0AAN9XN79"/>
<feature type="domain" description="TOD1/MUCI70 glycosyltransferase-like" evidence="1">
    <location>
        <begin position="1"/>
        <end position="48"/>
    </location>
</feature>
<sequence>MVDPLLLVHSLVISENVDMAISKHPYFVHTLEEAMAVARRKKWWDVNALRPTCTDHEEAWTELEAFNWRDQLAFAFVHETQAEGEHALC</sequence>
<gene>
    <name evidence="2" type="ORF">VNO78_10981</name>
</gene>
<organism evidence="2 3">
    <name type="scientific">Psophocarpus tetragonolobus</name>
    <name type="common">Winged bean</name>
    <name type="synonym">Dolichos tetragonolobus</name>
    <dbReference type="NCBI Taxonomy" id="3891"/>
    <lineage>
        <taxon>Eukaryota</taxon>
        <taxon>Viridiplantae</taxon>
        <taxon>Streptophyta</taxon>
        <taxon>Embryophyta</taxon>
        <taxon>Tracheophyta</taxon>
        <taxon>Spermatophyta</taxon>
        <taxon>Magnoliopsida</taxon>
        <taxon>eudicotyledons</taxon>
        <taxon>Gunneridae</taxon>
        <taxon>Pentapetalae</taxon>
        <taxon>rosids</taxon>
        <taxon>fabids</taxon>
        <taxon>Fabales</taxon>
        <taxon>Fabaceae</taxon>
        <taxon>Papilionoideae</taxon>
        <taxon>50 kb inversion clade</taxon>
        <taxon>NPAAA clade</taxon>
        <taxon>indigoferoid/millettioid clade</taxon>
        <taxon>Phaseoleae</taxon>
        <taxon>Psophocarpus</taxon>
    </lineage>
</organism>
<comment type="caution">
    <text evidence="2">The sequence shown here is derived from an EMBL/GenBank/DDBJ whole genome shotgun (WGS) entry which is preliminary data.</text>
</comment>
<accession>A0AAN9XN79</accession>